<organism evidence="2 3">
    <name type="scientific">Floridaenema aerugineum BLCC-F46</name>
    <dbReference type="NCBI Taxonomy" id="3153654"/>
    <lineage>
        <taxon>Bacteria</taxon>
        <taxon>Bacillati</taxon>
        <taxon>Cyanobacteriota</taxon>
        <taxon>Cyanophyceae</taxon>
        <taxon>Oscillatoriophycideae</taxon>
        <taxon>Aerosakkonematales</taxon>
        <taxon>Aerosakkonemataceae</taxon>
        <taxon>Floridanema</taxon>
        <taxon>Floridanema aerugineum</taxon>
    </lineage>
</organism>
<dbReference type="CDD" id="cd01949">
    <property type="entry name" value="GGDEF"/>
    <property type="match status" value="1"/>
</dbReference>
<dbReference type="EMBL" id="JBHFNQ010000194">
    <property type="protein sequence ID" value="MFB2880108.1"/>
    <property type="molecule type" value="Genomic_DNA"/>
</dbReference>
<accession>A0ABV4XD81</accession>
<dbReference type="NCBIfam" id="TIGR00254">
    <property type="entry name" value="GGDEF"/>
    <property type="match status" value="1"/>
</dbReference>
<dbReference type="InterPro" id="IPR029787">
    <property type="entry name" value="Nucleotide_cyclase"/>
</dbReference>
<dbReference type="Proteomes" id="UP001576774">
    <property type="component" value="Unassembled WGS sequence"/>
</dbReference>
<dbReference type="SMART" id="SM00267">
    <property type="entry name" value="GGDEF"/>
    <property type="match status" value="1"/>
</dbReference>
<gene>
    <name evidence="2" type="ORF">ACE1CC_24930</name>
</gene>
<dbReference type="Pfam" id="PF14516">
    <property type="entry name" value="AAA_35"/>
    <property type="match status" value="1"/>
</dbReference>
<dbReference type="PANTHER" id="PTHR45138">
    <property type="entry name" value="REGULATORY COMPONENTS OF SENSORY TRANSDUCTION SYSTEM"/>
    <property type="match status" value="1"/>
</dbReference>
<feature type="domain" description="GGDEF" evidence="1">
    <location>
        <begin position="391"/>
        <end position="532"/>
    </location>
</feature>
<proteinExistence type="predicted"/>
<dbReference type="RefSeq" id="WP_413273133.1">
    <property type="nucleotide sequence ID" value="NZ_JBHFNQ010000194.1"/>
</dbReference>
<dbReference type="Gene3D" id="3.30.70.270">
    <property type="match status" value="1"/>
</dbReference>
<evidence type="ECO:0000313" key="3">
    <source>
        <dbReference type="Proteomes" id="UP001576774"/>
    </source>
</evidence>
<dbReference type="InterPro" id="IPR043128">
    <property type="entry name" value="Rev_trsase/Diguanyl_cyclase"/>
</dbReference>
<dbReference type="Gene3D" id="3.40.50.300">
    <property type="entry name" value="P-loop containing nucleotide triphosphate hydrolases"/>
    <property type="match status" value="1"/>
</dbReference>
<dbReference type="SUPFAM" id="SSF52540">
    <property type="entry name" value="P-loop containing nucleoside triphosphate hydrolases"/>
    <property type="match status" value="1"/>
</dbReference>
<sequence>MSLRFPNDPLPLNSAFYIERPPLEELAYSEIIKAGSFIRIKAPRKMGKSSLMIRLIDRAVNLGYLTVKIDFQQADEEIFTFLYKFLRWFCANVSRQLQLEPMLDEYWDEDIGSKVSSTLYFQGYLLKQIDVPLVLVLNEVNRVFEHPEIARDFLSLLRSWHEEAKQIKIWQKLRLVVIHSTEVYVSLNMNQSPFNIGLSLQLPEFTLKQVEELAARYGLDWTNGKDAEQLMAIVGGHPYLINLALYHLVNQRKKWENIEEFLAVAPKLEGIYHQHLLSQLNIVRDNPELGEVLKQIIAGSREPLEAIAAYKLESMGIIKLKGSSATISCELYRQYFQEQLLQVSSLRNYFPRLAQQPELNTANLDEVTHLFNRSYFEEQLEKVWQESADKESISLILCAVDYFEYYEKTYGYQAANLCLQQVADIIRNVVHFPNALVARYQSKEFAMLLPGKNLTISRQIAEKIRQRVKLLAIPFEPQGMDGFKNSLVTVSLGIASKIPNQKSDVSQIIYQATQALLASKRREGDSVSNYLLAE</sequence>
<keyword evidence="3" id="KW-1185">Reference proteome</keyword>
<evidence type="ECO:0000313" key="2">
    <source>
        <dbReference type="EMBL" id="MFB2880108.1"/>
    </source>
</evidence>
<evidence type="ECO:0000259" key="1">
    <source>
        <dbReference type="PROSITE" id="PS50887"/>
    </source>
</evidence>
<dbReference type="PANTHER" id="PTHR45138:SF9">
    <property type="entry name" value="DIGUANYLATE CYCLASE DGCM-RELATED"/>
    <property type="match status" value="1"/>
</dbReference>
<dbReference type="InterPro" id="IPR050469">
    <property type="entry name" value="Diguanylate_Cyclase"/>
</dbReference>
<dbReference type="PROSITE" id="PS50887">
    <property type="entry name" value="GGDEF"/>
    <property type="match status" value="1"/>
</dbReference>
<dbReference type="InterPro" id="IPR027417">
    <property type="entry name" value="P-loop_NTPase"/>
</dbReference>
<dbReference type="InterPro" id="IPR000160">
    <property type="entry name" value="GGDEF_dom"/>
</dbReference>
<name>A0ABV4XD81_9CYAN</name>
<reference evidence="2 3" key="1">
    <citation type="submission" date="2024-09" db="EMBL/GenBank/DDBJ databases">
        <title>Floridaenema gen nov. (Aerosakkonemataceae, Aerosakkonematales ord. nov., Cyanobacteria) from benthic tropical and subtropical fresh waters, with the description of four new species.</title>
        <authorList>
            <person name="Moretto J.A."/>
            <person name="Berthold D.E."/>
            <person name="Lefler F.W."/>
            <person name="Huang I.-S."/>
            <person name="Laughinghouse H. IV."/>
        </authorList>
    </citation>
    <scope>NUCLEOTIDE SEQUENCE [LARGE SCALE GENOMIC DNA]</scope>
    <source>
        <strain evidence="2 3">BLCC-F46</strain>
    </source>
</reference>
<protein>
    <submittedName>
        <fullName evidence="2">AAA-like domain-containing protein</fullName>
    </submittedName>
</protein>
<dbReference type="SUPFAM" id="SSF55073">
    <property type="entry name" value="Nucleotide cyclase"/>
    <property type="match status" value="1"/>
</dbReference>
<dbReference type="Pfam" id="PF00990">
    <property type="entry name" value="GGDEF"/>
    <property type="match status" value="1"/>
</dbReference>
<comment type="caution">
    <text evidence="2">The sequence shown here is derived from an EMBL/GenBank/DDBJ whole genome shotgun (WGS) entry which is preliminary data.</text>
</comment>